<feature type="region of interest" description="Disordered" evidence="1">
    <location>
        <begin position="57"/>
        <end position="81"/>
    </location>
</feature>
<proteinExistence type="predicted"/>
<name>A0A6J2JQ48_BOMMA</name>
<reference evidence="3" key="1">
    <citation type="submission" date="2025-08" db="UniProtKB">
        <authorList>
            <consortium name="RefSeq"/>
        </authorList>
    </citation>
    <scope>IDENTIFICATION</scope>
    <source>
        <tissue evidence="3">Silk gland</tissue>
    </source>
</reference>
<dbReference type="Proteomes" id="UP000504629">
    <property type="component" value="Unplaced"/>
</dbReference>
<evidence type="ECO:0000256" key="1">
    <source>
        <dbReference type="SAM" id="MobiDB-lite"/>
    </source>
</evidence>
<keyword evidence="2" id="KW-1185">Reference proteome</keyword>
<dbReference type="AlphaFoldDB" id="A0A6J2JQ48"/>
<sequence length="101" mass="11313">MSKTPLRWQAKNIVFNVYQRILDEQGAERTQSSILRHVQALTGVSNTTIRRIVAEGRSNRGVFSTPGKKRKGGKNTASSSSDEDFFMDVQYLEPFSSSDSL</sequence>
<protein>
    <submittedName>
        <fullName evidence="3">Uncharacterized protein LOC114243732</fullName>
    </submittedName>
</protein>
<gene>
    <name evidence="3" type="primary">LOC114243732</name>
</gene>
<organism evidence="2 3">
    <name type="scientific">Bombyx mandarina</name>
    <name type="common">Wild silk moth</name>
    <name type="synonym">Wild silkworm</name>
    <dbReference type="NCBI Taxonomy" id="7092"/>
    <lineage>
        <taxon>Eukaryota</taxon>
        <taxon>Metazoa</taxon>
        <taxon>Ecdysozoa</taxon>
        <taxon>Arthropoda</taxon>
        <taxon>Hexapoda</taxon>
        <taxon>Insecta</taxon>
        <taxon>Pterygota</taxon>
        <taxon>Neoptera</taxon>
        <taxon>Endopterygota</taxon>
        <taxon>Lepidoptera</taxon>
        <taxon>Glossata</taxon>
        <taxon>Ditrysia</taxon>
        <taxon>Bombycoidea</taxon>
        <taxon>Bombycidae</taxon>
        <taxon>Bombycinae</taxon>
        <taxon>Bombyx</taxon>
    </lineage>
</organism>
<dbReference type="OrthoDB" id="6511194at2759"/>
<dbReference type="GeneID" id="114243732"/>
<dbReference type="RefSeq" id="XP_028031127.1">
    <property type="nucleotide sequence ID" value="XM_028175326.1"/>
</dbReference>
<accession>A0A6J2JQ48</accession>
<evidence type="ECO:0000313" key="2">
    <source>
        <dbReference type="Proteomes" id="UP000504629"/>
    </source>
</evidence>
<evidence type="ECO:0000313" key="3">
    <source>
        <dbReference type="RefSeq" id="XP_028031127.1"/>
    </source>
</evidence>
<dbReference type="KEGG" id="bman:114243732"/>